<proteinExistence type="predicted"/>
<accession>A0ACB1APN7</accession>
<reference evidence="1" key="1">
    <citation type="submission" date="2023-11" db="EMBL/GenBank/DDBJ databases">
        <authorList>
            <person name="Poullet M."/>
        </authorList>
    </citation>
    <scope>NUCLEOTIDE SEQUENCE</scope>
    <source>
        <strain evidence="1">E1834</strain>
    </source>
</reference>
<protein>
    <submittedName>
        <fullName evidence="1">Uncharacterized protein</fullName>
    </submittedName>
</protein>
<comment type="caution">
    <text evidence="1">The sequence shown here is derived from an EMBL/GenBank/DDBJ whole genome shotgun (WGS) entry which is preliminary data.</text>
</comment>
<gene>
    <name evidence="1" type="ORF">MENTE1834_LOCUS40168</name>
</gene>
<organism evidence="1 2">
    <name type="scientific">Meloidogyne enterolobii</name>
    <name type="common">Root-knot nematode worm</name>
    <name type="synonym">Meloidogyne mayaguensis</name>
    <dbReference type="NCBI Taxonomy" id="390850"/>
    <lineage>
        <taxon>Eukaryota</taxon>
        <taxon>Metazoa</taxon>
        <taxon>Ecdysozoa</taxon>
        <taxon>Nematoda</taxon>
        <taxon>Chromadorea</taxon>
        <taxon>Rhabditida</taxon>
        <taxon>Tylenchina</taxon>
        <taxon>Tylenchomorpha</taxon>
        <taxon>Tylenchoidea</taxon>
        <taxon>Meloidogynidae</taxon>
        <taxon>Meloidogyninae</taxon>
        <taxon>Meloidogyne</taxon>
    </lineage>
</organism>
<dbReference type="Proteomes" id="UP001497535">
    <property type="component" value="Unassembled WGS sequence"/>
</dbReference>
<keyword evidence="2" id="KW-1185">Reference proteome</keyword>
<evidence type="ECO:0000313" key="2">
    <source>
        <dbReference type="Proteomes" id="UP001497535"/>
    </source>
</evidence>
<name>A0ACB1APN7_MELEN</name>
<dbReference type="EMBL" id="CAVMJV010000093">
    <property type="protein sequence ID" value="CAK5092589.1"/>
    <property type="molecule type" value="Genomic_DNA"/>
</dbReference>
<evidence type="ECO:0000313" key="1">
    <source>
        <dbReference type="EMBL" id="CAK5092589.1"/>
    </source>
</evidence>
<sequence>MEVDENIQQQWIGISGGGGLEMTTTTTQIKYPANYIVILMESLMSILHFSMVDSSTSTPFWPPQRLFNNNIPTTSNNFSQSQQQLINNLKSMAALSSTQKNIGTGPSSIQPTQNIGGTTATNTPSLATTTTTTTSSFSSSNMTSMVGSAISVIPGTGLINNLFGRVFTSTDSSNSSNGKNDNIGKTSEWLEAQKEMIKRLPGVLAILSDIWTFVVSSINENNKQLQQQQKHQKSENKQKQQSQQSSFDTFRVWTFF</sequence>